<protein>
    <submittedName>
        <fullName evidence="2">Uncharacterized protein</fullName>
    </submittedName>
</protein>
<feature type="chain" id="PRO_5039185558" evidence="1">
    <location>
        <begin position="24"/>
        <end position="255"/>
    </location>
</feature>
<dbReference type="Proteomes" id="UP000183315">
    <property type="component" value="Unassembled WGS sequence"/>
</dbReference>
<sequence length="255" mass="27353">MRHVTRYVPAALAGMLLMTGCDAAAEETTTAATSESPAPGETVTVAEAFASATPSPSVTAEPGPECLPTEIDWTEDTDGSYLAGTYVVAKDGIQDTTALKPDELNGVSVALCDGKWLIVDPTEDLPEEIWEMASVDRADTLADSKRAALMVKNLEICSVRAQPYGTVPLSWGPRLNAWQANSEWREANSKGQVGDSTFWWSVTGTGVYTARSLGEFVDGEPVTVKTADDALEYARTYATPELCLNYGTNYPTIVR</sequence>
<keyword evidence="1" id="KW-0732">Signal</keyword>
<dbReference type="PROSITE" id="PS51257">
    <property type="entry name" value="PROKAR_LIPOPROTEIN"/>
    <property type="match status" value="1"/>
</dbReference>
<feature type="signal peptide" evidence="1">
    <location>
        <begin position="1"/>
        <end position="23"/>
    </location>
</feature>
<dbReference type="AlphaFoldDB" id="A0A1H7ACF8"/>
<evidence type="ECO:0000313" key="3">
    <source>
        <dbReference type="Proteomes" id="UP000183315"/>
    </source>
</evidence>
<dbReference type="RefSeq" id="WP_042215843.1">
    <property type="nucleotide sequence ID" value="NZ_FNZI01000006.1"/>
</dbReference>
<gene>
    <name evidence="2" type="ORF">SAMN05421637_2492</name>
</gene>
<organism evidence="2 3">
    <name type="scientific">Demequina mangrovi</name>
    <dbReference type="NCBI Taxonomy" id="1043493"/>
    <lineage>
        <taxon>Bacteria</taxon>
        <taxon>Bacillati</taxon>
        <taxon>Actinomycetota</taxon>
        <taxon>Actinomycetes</taxon>
        <taxon>Micrococcales</taxon>
        <taxon>Demequinaceae</taxon>
        <taxon>Demequina</taxon>
    </lineage>
</organism>
<dbReference type="EMBL" id="FNZI01000006">
    <property type="protein sequence ID" value="SEJ63309.1"/>
    <property type="molecule type" value="Genomic_DNA"/>
</dbReference>
<accession>A0A1H7ACF8</accession>
<dbReference type="STRING" id="1043493.SAMN05421637_2492"/>
<name>A0A1H7ACF8_9MICO</name>
<keyword evidence="3" id="KW-1185">Reference proteome</keyword>
<proteinExistence type="predicted"/>
<evidence type="ECO:0000256" key="1">
    <source>
        <dbReference type="SAM" id="SignalP"/>
    </source>
</evidence>
<reference evidence="3" key="1">
    <citation type="submission" date="2016-10" db="EMBL/GenBank/DDBJ databases">
        <authorList>
            <person name="Varghese N."/>
        </authorList>
    </citation>
    <scope>NUCLEOTIDE SEQUENCE [LARGE SCALE GENOMIC DNA]</scope>
    <source>
        <strain evidence="3">DSM 24868</strain>
    </source>
</reference>
<evidence type="ECO:0000313" key="2">
    <source>
        <dbReference type="EMBL" id="SEJ63309.1"/>
    </source>
</evidence>